<dbReference type="AlphaFoldDB" id="A0A518K742"/>
<name>A0A518K742_9BACT</name>
<evidence type="ECO:0000313" key="2">
    <source>
        <dbReference type="EMBL" id="QDV73606.1"/>
    </source>
</evidence>
<organism evidence="2 3">
    <name type="scientific">Botrimarina mediterranea</name>
    <dbReference type="NCBI Taxonomy" id="2528022"/>
    <lineage>
        <taxon>Bacteria</taxon>
        <taxon>Pseudomonadati</taxon>
        <taxon>Planctomycetota</taxon>
        <taxon>Planctomycetia</taxon>
        <taxon>Pirellulales</taxon>
        <taxon>Lacipirellulaceae</taxon>
        <taxon>Botrimarina</taxon>
    </lineage>
</organism>
<evidence type="ECO:0000313" key="3">
    <source>
        <dbReference type="Proteomes" id="UP000316426"/>
    </source>
</evidence>
<accession>A0A518K742</accession>
<evidence type="ECO:0000256" key="1">
    <source>
        <dbReference type="SAM" id="MobiDB-lite"/>
    </source>
</evidence>
<dbReference type="KEGG" id="bmei:Spa11_18040"/>
<dbReference type="Proteomes" id="UP000316426">
    <property type="component" value="Chromosome"/>
</dbReference>
<dbReference type="EMBL" id="CP036349">
    <property type="protein sequence ID" value="QDV73606.1"/>
    <property type="molecule type" value="Genomic_DNA"/>
</dbReference>
<proteinExistence type="predicted"/>
<gene>
    <name evidence="2" type="ORF">Spa11_18040</name>
</gene>
<reference evidence="2 3" key="1">
    <citation type="submission" date="2019-02" db="EMBL/GenBank/DDBJ databases">
        <title>Deep-cultivation of Planctomycetes and their phenomic and genomic characterization uncovers novel biology.</title>
        <authorList>
            <person name="Wiegand S."/>
            <person name="Jogler M."/>
            <person name="Boedeker C."/>
            <person name="Pinto D."/>
            <person name="Vollmers J."/>
            <person name="Rivas-Marin E."/>
            <person name="Kohn T."/>
            <person name="Peeters S.H."/>
            <person name="Heuer A."/>
            <person name="Rast P."/>
            <person name="Oberbeckmann S."/>
            <person name="Bunk B."/>
            <person name="Jeske O."/>
            <person name="Meyerdierks A."/>
            <person name="Storesund J.E."/>
            <person name="Kallscheuer N."/>
            <person name="Luecker S."/>
            <person name="Lage O.M."/>
            <person name="Pohl T."/>
            <person name="Merkel B.J."/>
            <person name="Hornburger P."/>
            <person name="Mueller R.-W."/>
            <person name="Bruemmer F."/>
            <person name="Labrenz M."/>
            <person name="Spormann A.M."/>
            <person name="Op den Camp H."/>
            <person name="Overmann J."/>
            <person name="Amann R."/>
            <person name="Jetten M.S.M."/>
            <person name="Mascher T."/>
            <person name="Medema M.H."/>
            <person name="Devos D.P."/>
            <person name="Kaster A.-K."/>
            <person name="Ovreas L."/>
            <person name="Rohde M."/>
            <person name="Galperin M.Y."/>
            <person name="Jogler C."/>
        </authorList>
    </citation>
    <scope>NUCLEOTIDE SEQUENCE [LARGE SCALE GENOMIC DNA]</scope>
    <source>
        <strain evidence="2 3">Spa11</strain>
    </source>
</reference>
<keyword evidence="3" id="KW-1185">Reference proteome</keyword>
<protein>
    <submittedName>
        <fullName evidence="2">Uncharacterized protein</fullName>
    </submittedName>
</protein>
<sequence>MLLNGLHFPRIAESDFVHRQRKRPLERILGDLARVWRGPTQASRQRERPECVGGHGWPGGYPLHSGR</sequence>
<feature type="region of interest" description="Disordered" evidence="1">
    <location>
        <begin position="39"/>
        <end position="67"/>
    </location>
</feature>